<dbReference type="Pfam" id="PF00133">
    <property type="entry name" value="tRNA-synt_1"/>
    <property type="match status" value="1"/>
</dbReference>
<dbReference type="InterPro" id="IPR009080">
    <property type="entry name" value="tRNAsynth_Ia_anticodon-bd"/>
</dbReference>
<dbReference type="InterPro" id="IPR033708">
    <property type="entry name" value="Anticodon_Ile_BEm"/>
</dbReference>
<dbReference type="EMBL" id="QEXV01000004">
    <property type="protein sequence ID" value="PWE16938.1"/>
    <property type="molecule type" value="Genomic_DNA"/>
</dbReference>
<dbReference type="SUPFAM" id="SSF47323">
    <property type="entry name" value="Anticodon-binding domain of a subclass of class I aminoacyl-tRNA synthetases"/>
    <property type="match status" value="1"/>
</dbReference>
<dbReference type="InterPro" id="IPR002301">
    <property type="entry name" value="Ile-tRNA-ligase"/>
</dbReference>
<dbReference type="Proteomes" id="UP000245168">
    <property type="component" value="Unassembled WGS sequence"/>
</dbReference>
<keyword evidence="3 10" id="KW-0436">Ligase</keyword>
<dbReference type="GO" id="GO:0005524">
    <property type="term" value="F:ATP binding"/>
    <property type="evidence" value="ECO:0007669"/>
    <property type="project" value="UniProtKB-UniRule"/>
</dbReference>
<dbReference type="OrthoDB" id="9810365at2"/>
<evidence type="ECO:0000256" key="3">
    <source>
        <dbReference type="ARBA" id="ARBA00022598"/>
    </source>
</evidence>
<dbReference type="CDD" id="cd07960">
    <property type="entry name" value="Anticodon_Ia_Ile_BEm"/>
    <property type="match status" value="1"/>
</dbReference>
<dbReference type="FunFam" id="3.40.50.620:FF:000042">
    <property type="entry name" value="Isoleucine--tRNA ligase"/>
    <property type="match status" value="1"/>
</dbReference>
<evidence type="ECO:0000256" key="5">
    <source>
        <dbReference type="ARBA" id="ARBA00022840"/>
    </source>
</evidence>
<dbReference type="InterPro" id="IPR009008">
    <property type="entry name" value="Val/Leu/Ile-tRNA-synth_edit"/>
</dbReference>
<evidence type="ECO:0000256" key="4">
    <source>
        <dbReference type="ARBA" id="ARBA00022741"/>
    </source>
</evidence>
<comment type="domain">
    <text evidence="10">IleRS has two distinct active sites: one for aminoacylation and one for editing. The misactivated valine is translocated from the active site to the editing site, which sterically excludes the correctly activated isoleucine. The single editing site contains two valyl binding pockets, one specific for each substrate (Val-AMP or Val-tRNA(Ile)).</text>
</comment>
<dbReference type="InterPro" id="IPR023585">
    <property type="entry name" value="Ile-tRNA-ligase_type1"/>
</dbReference>
<evidence type="ECO:0000256" key="2">
    <source>
        <dbReference type="ARBA" id="ARBA00022490"/>
    </source>
</evidence>
<dbReference type="SUPFAM" id="SSF52374">
    <property type="entry name" value="Nucleotidylyl transferase"/>
    <property type="match status" value="1"/>
</dbReference>
<dbReference type="EC" id="6.1.1.5" evidence="10"/>
<proteinExistence type="inferred from homology"/>
<feature type="short sequence motif" description="'KMSKS' region" evidence="10">
    <location>
        <begin position="650"/>
        <end position="654"/>
    </location>
</feature>
<dbReference type="NCBIfam" id="TIGR00392">
    <property type="entry name" value="ileS"/>
    <property type="match status" value="1"/>
</dbReference>
<dbReference type="Gene3D" id="3.40.50.620">
    <property type="entry name" value="HUPs"/>
    <property type="match status" value="2"/>
</dbReference>
<comment type="caution">
    <text evidence="10">Lacks conserved residue(s) required for the propagation of feature annotation.</text>
</comment>
<gene>
    <name evidence="10" type="primary">ileS</name>
    <name evidence="13" type="ORF">DDZ18_09505</name>
</gene>
<name>A0A2U2BSG5_9PROT</name>
<dbReference type="HAMAP" id="MF_02002">
    <property type="entry name" value="Ile_tRNA_synth_type1"/>
    <property type="match status" value="1"/>
</dbReference>
<dbReference type="PANTHER" id="PTHR42765">
    <property type="entry name" value="SOLEUCYL-TRNA SYNTHETASE"/>
    <property type="match status" value="1"/>
</dbReference>
<comment type="catalytic activity">
    <reaction evidence="9 10">
        <text>tRNA(Ile) + L-isoleucine + ATP = L-isoleucyl-tRNA(Ile) + AMP + diphosphate</text>
        <dbReference type="Rhea" id="RHEA:11060"/>
        <dbReference type="Rhea" id="RHEA-COMP:9666"/>
        <dbReference type="Rhea" id="RHEA-COMP:9695"/>
        <dbReference type="ChEBI" id="CHEBI:30616"/>
        <dbReference type="ChEBI" id="CHEBI:33019"/>
        <dbReference type="ChEBI" id="CHEBI:58045"/>
        <dbReference type="ChEBI" id="CHEBI:78442"/>
        <dbReference type="ChEBI" id="CHEBI:78528"/>
        <dbReference type="ChEBI" id="CHEBI:456215"/>
        <dbReference type="EC" id="6.1.1.5"/>
    </reaction>
</comment>
<comment type="function">
    <text evidence="8 10">Catalyzes the attachment of isoleucine to tRNA(Ile). As IleRS can inadvertently accommodate and process structurally similar amino acids such as valine, to avoid such errors it has two additional distinct tRNA(Ile)-dependent editing activities. One activity is designated as 'pretransfer' editing and involves the hydrolysis of activated Val-AMP. The other activity is designated 'posttransfer' editing and involves deacylation of mischarged Val-tRNA(Ile).</text>
</comment>
<evidence type="ECO:0000259" key="12">
    <source>
        <dbReference type="Pfam" id="PF08264"/>
    </source>
</evidence>
<accession>A0A2U2BSG5</accession>
<keyword evidence="5 10" id="KW-0067">ATP-binding</keyword>
<evidence type="ECO:0000256" key="9">
    <source>
        <dbReference type="ARBA" id="ARBA00048359"/>
    </source>
</evidence>
<dbReference type="InterPro" id="IPR001412">
    <property type="entry name" value="aa-tRNA-synth_I_CS"/>
</dbReference>
<dbReference type="Gene3D" id="1.10.730.20">
    <property type="match status" value="1"/>
</dbReference>
<organism evidence="13 14">
    <name type="scientific">Marinicauda salina</name>
    <dbReference type="NCBI Taxonomy" id="2135793"/>
    <lineage>
        <taxon>Bacteria</taxon>
        <taxon>Pseudomonadati</taxon>
        <taxon>Pseudomonadota</taxon>
        <taxon>Alphaproteobacteria</taxon>
        <taxon>Maricaulales</taxon>
        <taxon>Maricaulaceae</taxon>
        <taxon>Marinicauda</taxon>
    </lineage>
</organism>
<comment type="caution">
    <text evidence="13">The sequence shown here is derived from an EMBL/GenBank/DDBJ whole genome shotgun (WGS) entry which is preliminary data.</text>
</comment>
<dbReference type="GO" id="GO:0000049">
    <property type="term" value="F:tRNA binding"/>
    <property type="evidence" value="ECO:0007669"/>
    <property type="project" value="InterPro"/>
</dbReference>
<keyword evidence="4 10" id="KW-0547">Nucleotide-binding</keyword>
<evidence type="ECO:0000256" key="8">
    <source>
        <dbReference type="ARBA" id="ARBA00025217"/>
    </source>
</evidence>
<dbReference type="GO" id="GO:0004822">
    <property type="term" value="F:isoleucine-tRNA ligase activity"/>
    <property type="evidence" value="ECO:0007669"/>
    <property type="project" value="UniProtKB-UniRule"/>
</dbReference>
<evidence type="ECO:0000256" key="1">
    <source>
        <dbReference type="ARBA" id="ARBA00006887"/>
    </source>
</evidence>
<keyword evidence="7 10" id="KW-0030">Aminoacyl-tRNA synthetase</keyword>
<dbReference type="PRINTS" id="PR00984">
    <property type="entry name" value="TRNASYNTHILE"/>
</dbReference>
<evidence type="ECO:0000256" key="10">
    <source>
        <dbReference type="HAMAP-Rule" id="MF_02002"/>
    </source>
</evidence>
<comment type="subcellular location">
    <subcellularLocation>
        <location evidence="10">Cytoplasm</location>
    </subcellularLocation>
</comment>
<feature type="domain" description="Aminoacyl-tRNA synthetase class Ia" evidence="11">
    <location>
        <begin position="40"/>
        <end position="688"/>
    </location>
</feature>
<dbReference type="InterPro" id="IPR014729">
    <property type="entry name" value="Rossmann-like_a/b/a_fold"/>
</dbReference>
<reference evidence="14" key="1">
    <citation type="submission" date="2018-05" db="EMBL/GenBank/DDBJ databases">
        <authorList>
            <person name="Liu B.-T."/>
        </authorList>
    </citation>
    <scope>NUCLEOTIDE SEQUENCE [LARGE SCALE GENOMIC DNA]</scope>
    <source>
        <strain evidence="14">WD6-1</strain>
    </source>
</reference>
<dbReference type="Pfam" id="PF08264">
    <property type="entry name" value="Anticodon_1"/>
    <property type="match status" value="1"/>
</dbReference>
<evidence type="ECO:0000256" key="7">
    <source>
        <dbReference type="ARBA" id="ARBA00023146"/>
    </source>
</evidence>
<evidence type="ECO:0000259" key="11">
    <source>
        <dbReference type="Pfam" id="PF00133"/>
    </source>
</evidence>
<dbReference type="InterPro" id="IPR002300">
    <property type="entry name" value="aa-tRNA-synth_Ia"/>
</dbReference>
<dbReference type="Gene3D" id="3.90.740.10">
    <property type="entry name" value="Valyl/Leucyl/Isoleucyl-tRNA synthetase, editing domain"/>
    <property type="match status" value="1"/>
</dbReference>
<feature type="binding site" evidence="10">
    <location>
        <position position="609"/>
    </location>
    <ligand>
        <name>L-isoleucyl-5'-AMP</name>
        <dbReference type="ChEBI" id="CHEBI:178002"/>
    </ligand>
</feature>
<dbReference type="InterPro" id="IPR050081">
    <property type="entry name" value="Ile-tRNA_ligase"/>
</dbReference>
<feature type="binding site" evidence="10">
    <location>
        <position position="653"/>
    </location>
    <ligand>
        <name>ATP</name>
        <dbReference type="ChEBI" id="CHEBI:30616"/>
    </ligand>
</feature>
<comment type="similarity">
    <text evidence="1 10">Belongs to the class-I aminoacyl-tRNA synthetase family. IleS type 1 subfamily.</text>
</comment>
<evidence type="ECO:0000313" key="14">
    <source>
        <dbReference type="Proteomes" id="UP000245168"/>
    </source>
</evidence>
<keyword evidence="6 10" id="KW-0648">Protein biosynthesis</keyword>
<dbReference type="RefSeq" id="WP_109253162.1">
    <property type="nucleotide sequence ID" value="NZ_QEXV01000004.1"/>
</dbReference>
<evidence type="ECO:0000313" key="13">
    <source>
        <dbReference type="EMBL" id="PWE16938.1"/>
    </source>
</evidence>
<dbReference type="GO" id="GO:0006428">
    <property type="term" value="P:isoleucyl-tRNA aminoacylation"/>
    <property type="evidence" value="ECO:0007669"/>
    <property type="project" value="UniProtKB-UniRule"/>
</dbReference>
<keyword evidence="14" id="KW-1185">Reference proteome</keyword>
<dbReference type="PANTHER" id="PTHR42765:SF1">
    <property type="entry name" value="ISOLEUCINE--TRNA LIGASE, MITOCHONDRIAL"/>
    <property type="match status" value="1"/>
</dbReference>
<dbReference type="SUPFAM" id="SSF50677">
    <property type="entry name" value="ValRS/IleRS/LeuRS editing domain"/>
    <property type="match status" value="1"/>
</dbReference>
<sequence>MTDASDTRAETAGRDYKDTLFLPKTDFPMRAGLPKREPEWLERWERLDLYAKMREAAAGRERFVLHDGPPYANGHIHLGTGMNKILKDLVVRSRRVMGHDAPYRPGWDCHGLPIEWKVEQAYRAKGRRKDDVPKAEFRKACRDYAAEWIDVQRTEFKRLGVAGEWDDPYTTMAFDAEAAIVREFLKFVDLGLVYRGSSPVMWSPVEKTALAEAEVEYHDKVSTTIWARFPVRGVKQDGSGVSADLAGADVVIWTTTPWTIPGNKAIAYSEAITYGVYEVKAVDSPEEFTPWARPGDKLVVADSLWDDVAQAAFIANAERLGDVDPDGLVCSHPLAKADAYWDYRVPLLEGDHVTDEQGTGFVHTAPSHGAEDYQVWMANKDRHGEGEAIPHTVGPDGAFLEHIPFFAGLEIIRTEGKKAGKDGPANKAVVDKLIEEGKLLARGRLEHSYPHSWRSKAPVIFRNTDQWFIALDREMDDGTTLRGRALKAIEDTTWTPKSAENRIRSMVEGRPDWLISRQRAWGVPLTMFVHADTGEILKDPAVNARIVEAVEARGADAWFDSDPAEFLGPDHDPAVWEPVTDILDVWFDSGSTHAFALREGEWPASLYLEGSDQHRGWFQSSLLESCGTRGRAPYEGVLTHGFIVDEKGMKMSKSLGNVLAPEEVANKYGADILRLWAASADYTGDLRIGEAILQTAVDAYRKLRNTMRYLLGALEGFTDEERLPVAEMPALERWVLHRLAELDATVREAYAAYDFKRAWSALFNFCVNDLSAFYLDVRKDSLYCDTPVEPRRRAARTVMSEVFDRLTVWLSPILVFTMEEAWLERFPSEDGSVHLRTFPETPEGWLDHDRAARWATIRRLRRAVTGALEEKRRAKEIGSSLEAAPKVYAADPAYREALEAEAPGAVDDFLAEISITSQAALIDEAAPADAFRLEDVEDVGVVFARAEGRKCARSWKISPEVGADPRHPDLSPRDAAAVAWFDARQGRQAG</sequence>
<feature type="short sequence motif" description="'HIGH' region" evidence="10">
    <location>
        <begin position="70"/>
        <end position="80"/>
    </location>
</feature>
<keyword evidence="2 10" id="KW-0963">Cytoplasm</keyword>
<protein>
    <recommendedName>
        <fullName evidence="10">Isoleucine--tRNA ligase</fullName>
        <ecNumber evidence="10">6.1.1.5</ecNumber>
    </recommendedName>
    <alternativeName>
        <fullName evidence="10">Isoleucyl-tRNA synthetase</fullName>
        <shortName evidence="10">IleRS</shortName>
    </alternativeName>
</protein>
<dbReference type="Gene3D" id="1.10.10.830">
    <property type="entry name" value="Ile-tRNA synthetase CP2 domain-like"/>
    <property type="match status" value="1"/>
</dbReference>
<dbReference type="AlphaFoldDB" id="A0A2U2BSG5"/>
<feature type="domain" description="Methionyl/Valyl/Leucyl/Isoleucyl-tRNA synthetase anticodon-binding" evidence="12">
    <location>
        <begin position="732"/>
        <end position="883"/>
    </location>
</feature>
<evidence type="ECO:0000256" key="6">
    <source>
        <dbReference type="ARBA" id="ARBA00022917"/>
    </source>
</evidence>
<dbReference type="GO" id="GO:0005829">
    <property type="term" value="C:cytosol"/>
    <property type="evidence" value="ECO:0007669"/>
    <property type="project" value="TreeGrafter"/>
</dbReference>
<dbReference type="GO" id="GO:0002161">
    <property type="term" value="F:aminoacyl-tRNA deacylase activity"/>
    <property type="evidence" value="ECO:0007669"/>
    <property type="project" value="InterPro"/>
</dbReference>
<dbReference type="PROSITE" id="PS00178">
    <property type="entry name" value="AA_TRNA_LIGASE_I"/>
    <property type="match status" value="1"/>
</dbReference>
<dbReference type="InterPro" id="IPR013155">
    <property type="entry name" value="M/V/L/I-tRNA-synth_anticd-bd"/>
</dbReference>
<comment type="subunit">
    <text evidence="10">Monomer.</text>
</comment>